<name>X6NCA3_RETFI</name>
<comment type="caution">
    <text evidence="4">The sequence shown here is derived from an EMBL/GenBank/DDBJ whole genome shotgun (WGS) entry which is preliminary data.</text>
</comment>
<dbReference type="EMBL" id="ASPP01009595">
    <property type="protein sequence ID" value="ETO23925.1"/>
    <property type="molecule type" value="Genomic_DNA"/>
</dbReference>
<evidence type="ECO:0000256" key="1">
    <source>
        <dbReference type="SAM" id="MobiDB-lite"/>
    </source>
</evidence>
<dbReference type="InterPro" id="IPR015403">
    <property type="entry name" value="Mon2/Sec7/BIG1-like_HDS"/>
</dbReference>
<dbReference type="Pfam" id="PF09324">
    <property type="entry name" value="Sec7-like_HDS"/>
    <property type="match status" value="1"/>
</dbReference>
<dbReference type="PANTHER" id="PTHR10663:SF375">
    <property type="entry name" value="LD29171P"/>
    <property type="match status" value="1"/>
</dbReference>
<feature type="domain" description="Mon2/Sec7/BIG1-like HDS" evidence="3">
    <location>
        <begin position="44"/>
        <end position="125"/>
    </location>
</feature>
<dbReference type="OrthoDB" id="18431at2759"/>
<feature type="compositionally biased region" description="Basic and acidic residues" evidence="1">
    <location>
        <begin position="446"/>
        <end position="457"/>
    </location>
</feature>
<reference evidence="4 5" key="1">
    <citation type="journal article" date="2013" name="Curr. Biol.">
        <title>The Genome of the Foraminiferan Reticulomyxa filosa.</title>
        <authorList>
            <person name="Glockner G."/>
            <person name="Hulsmann N."/>
            <person name="Schleicher M."/>
            <person name="Noegel A.A."/>
            <person name="Eichinger L."/>
            <person name="Gallinger C."/>
            <person name="Pawlowski J."/>
            <person name="Sierra R."/>
            <person name="Euteneuer U."/>
            <person name="Pillet L."/>
            <person name="Moustafa A."/>
            <person name="Platzer M."/>
            <person name="Groth M."/>
            <person name="Szafranski K."/>
            <person name="Schliwa M."/>
        </authorList>
    </citation>
    <scope>NUCLEOTIDE SEQUENCE [LARGE SCALE GENOMIC DNA]</scope>
</reference>
<keyword evidence="2" id="KW-0812">Transmembrane</keyword>
<evidence type="ECO:0000313" key="4">
    <source>
        <dbReference type="EMBL" id="ETO23925.1"/>
    </source>
</evidence>
<dbReference type="AlphaFoldDB" id="X6NCA3"/>
<evidence type="ECO:0000256" key="2">
    <source>
        <dbReference type="SAM" id="Phobius"/>
    </source>
</evidence>
<feature type="compositionally biased region" description="Polar residues" evidence="1">
    <location>
        <begin position="168"/>
        <end position="179"/>
    </location>
</feature>
<feature type="compositionally biased region" description="Basic and acidic residues" evidence="1">
    <location>
        <begin position="473"/>
        <end position="482"/>
    </location>
</feature>
<feature type="compositionally biased region" description="Basic and acidic residues" evidence="1">
    <location>
        <begin position="180"/>
        <end position="200"/>
    </location>
</feature>
<dbReference type="InterPro" id="IPR016024">
    <property type="entry name" value="ARM-type_fold"/>
</dbReference>
<protein>
    <recommendedName>
        <fullName evidence="3">Mon2/Sec7/BIG1-like HDS domain-containing protein</fullName>
    </recommendedName>
</protein>
<feature type="compositionally biased region" description="Low complexity" evidence="1">
    <location>
        <begin position="458"/>
        <end position="470"/>
    </location>
</feature>
<accession>X6NCA3</accession>
<dbReference type="SUPFAM" id="SSF48371">
    <property type="entry name" value="ARM repeat"/>
    <property type="match status" value="2"/>
</dbReference>
<feature type="transmembrane region" description="Helical" evidence="2">
    <location>
        <begin position="554"/>
        <end position="578"/>
    </location>
</feature>
<gene>
    <name evidence="4" type="ORF">RFI_13235</name>
</gene>
<dbReference type="PANTHER" id="PTHR10663">
    <property type="entry name" value="GUANYL-NUCLEOTIDE EXCHANGE FACTOR"/>
    <property type="match status" value="1"/>
</dbReference>
<evidence type="ECO:0000313" key="5">
    <source>
        <dbReference type="Proteomes" id="UP000023152"/>
    </source>
</evidence>
<keyword evidence="2" id="KW-1133">Transmembrane helix</keyword>
<proteinExistence type="predicted"/>
<feature type="region of interest" description="Disordered" evidence="1">
    <location>
        <begin position="168"/>
        <end position="200"/>
    </location>
</feature>
<sequence length="758" mass="86609">MDRIRFVWLRIWKILADHFCFAGTHPNLRISLSAIDSLRQLADKFLEKDELSNFNFQKDFLKPFQLIILETTSGDVRELLVQCMARLIKSRHRNIKSGWKCVFAVLGAAARDNNEQLVTSCFDTLMTAIDLYFPLIEQVSARPLSKMSEDELLLSLPLLNANANKTTEMKISSSNNNESKLPEANESSREMENNRDDTSRLGMEESIRRLKLLRTDALADCIDTLIAFVANRFTKLSSFAIDCLSKTGQFLFACDRFLPSNAATSSVLQESEMQWTSLAASGGLSMVYLSNSLTGGCPDMGRPLIKAWFLCLLGLSRTVSDYRLEVRGYALSVLFRLLRTHGVIFDQLMWTRAFQRLVFPIFAELRQSMGPTLLPSGELLFKETKLLSKPIHEDEKYHADESNDWKDIKPTRLSVGLSEDSVLNNNSKNKAKNKNKNKIKVKVKIKVKDQDKHENRNDGNANTDTNVNDNNNDEFKTTEKKQIQGSDNNEPNPRPRSRSISDDAEAALTSKISIQTIVREECAWLETTCHPALSAMVELFNQFFVVDQTLLHDVVCLLTSFISMVCIPRFFFFLYMYFNLCIELKCNCIMRVHHFKTSFFFYVYQKQSSEASRIGLQCLSRLVDVNATRFTTNHWSIVIGDIIQALNQTLPHRLRSKTLKKFVQSQTKTESAGDTNNTEVNKTEMPTFANNLSNSKGLVIQAEAVLNLLQLLRQVWKKIIFSFYPNKITLNIYFCVFSFPFKIDITKFFPFSNKASMC</sequence>
<evidence type="ECO:0000259" key="3">
    <source>
        <dbReference type="Pfam" id="PF09324"/>
    </source>
</evidence>
<feature type="compositionally biased region" description="Basic residues" evidence="1">
    <location>
        <begin position="429"/>
        <end position="445"/>
    </location>
</feature>
<keyword evidence="5" id="KW-1185">Reference proteome</keyword>
<organism evidence="4 5">
    <name type="scientific">Reticulomyxa filosa</name>
    <dbReference type="NCBI Taxonomy" id="46433"/>
    <lineage>
        <taxon>Eukaryota</taxon>
        <taxon>Sar</taxon>
        <taxon>Rhizaria</taxon>
        <taxon>Retaria</taxon>
        <taxon>Foraminifera</taxon>
        <taxon>Monothalamids</taxon>
        <taxon>Reticulomyxidae</taxon>
        <taxon>Reticulomyxa</taxon>
    </lineage>
</organism>
<dbReference type="Proteomes" id="UP000023152">
    <property type="component" value="Unassembled WGS sequence"/>
</dbReference>
<feature type="region of interest" description="Disordered" evidence="1">
    <location>
        <begin position="419"/>
        <end position="502"/>
    </location>
</feature>
<keyword evidence="2" id="KW-0472">Membrane</keyword>